<organism evidence="2 3">
    <name type="scientific">Citrus sinensis</name>
    <name type="common">Sweet orange</name>
    <name type="synonym">Citrus aurantium var. sinensis</name>
    <dbReference type="NCBI Taxonomy" id="2711"/>
    <lineage>
        <taxon>Eukaryota</taxon>
        <taxon>Viridiplantae</taxon>
        <taxon>Streptophyta</taxon>
        <taxon>Embryophyta</taxon>
        <taxon>Tracheophyta</taxon>
        <taxon>Spermatophyta</taxon>
        <taxon>Magnoliopsida</taxon>
        <taxon>eudicotyledons</taxon>
        <taxon>Gunneridae</taxon>
        <taxon>Pentapetalae</taxon>
        <taxon>rosids</taxon>
        <taxon>malvids</taxon>
        <taxon>Sapindales</taxon>
        <taxon>Rutaceae</taxon>
        <taxon>Aurantioideae</taxon>
        <taxon>Citrus</taxon>
    </lineage>
</organism>
<evidence type="ECO:0000313" key="2">
    <source>
        <dbReference type="EMBL" id="KDO69657.1"/>
    </source>
</evidence>
<dbReference type="EMBL" id="KK784892">
    <property type="protein sequence ID" value="KDO69657.1"/>
    <property type="molecule type" value="Genomic_DNA"/>
</dbReference>
<keyword evidence="3" id="KW-1185">Reference proteome</keyword>
<dbReference type="InterPro" id="IPR003152">
    <property type="entry name" value="FATC_dom"/>
</dbReference>
<accession>A0A067G1U1</accession>
<protein>
    <recommendedName>
        <fullName evidence="1">FATC domain-containing protein</fullName>
    </recommendedName>
</protein>
<evidence type="ECO:0000259" key="1">
    <source>
        <dbReference type="PROSITE" id="PS51190"/>
    </source>
</evidence>
<dbReference type="Proteomes" id="UP000027120">
    <property type="component" value="Unassembled WGS sequence"/>
</dbReference>
<dbReference type="Pfam" id="PF02260">
    <property type="entry name" value="FATC"/>
    <property type="match status" value="1"/>
</dbReference>
<sequence>QQLIQDAIDPERFCLMFPGWGAWL</sequence>
<gene>
    <name evidence="2" type="ORF">CISIN_1g0001721mg</name>
</gene>
<name>A0A067G1U1_CITSI</name>
<evidence type="ECO:0000313" key="3">
    <source>
        <dbReference type="Proteomes" id="UP000027120"/>
    </source>
</evidence>
<reference evidence="2 3" key="1">
    <citation type="submission" date="2014-04" db="EMBL/GenBank/DDBJ databases">
        <authorList>
            <consortium name="International Citrus Genome Consortium"/>
            <person name="Gmitter F."/>
            <person name="Chen C."/>
            <person name="Farmerie W."/>
            <person name="Harkins T."/>
            <person name="Desany B."/>
            <person name="Mohiuddin M."/>
            <person name="Kodira C."/>
            <person name="Borodovsky M."/>
            <person name="Lomsadze A."/>
            <person name="Burns P."/>
            <person name="Jenkins J."/>
            <person name="Prochnik S."/>
            <person name="Shu S."/>
            <person name="Chapman J."/>
            <person name="Pitluck S."/>
            <person name="Schmutz J."/>
            <person name="Rokhsar D."/>
        </authorList>
    </citation>
    <scope>NUCLEOTIDE SEQUENCE</scope>
</reference>
<dbReference type="PROSITE" id="PS51190">
    <property type="entry name" value="FATC"/>
    <property type="match status" value="1"/>
</dbReference>
<proteinExistence type="predicted"/>
<dbReference type="AlphaFoldDB" id="A0A067G1U1"/>
<feature type="domain" description="FATC" evidence="1">
    <location>
        <begin position="1"/>
        <end position="24"/>
    </location>
</feature>
<feature type="non-terminal residue" evidence="2">
    <location>
        <position position="1"/>
    </location>
</feature>